<gene>
    <name evidence="1" type="ORF">TM448B01728_0002</name>
</gene>
<reference evidence="1" key="1">
    <citation type="submission" date="2020-03" db="EMBL/GenBank/DDBJ databases">
        <title>The deep terrestrial virosphere.</title>
        <authorList>
            <person name="Holmfeldt K."/>
            <person name="Nilsson E."/>
            <person name="Simone D."/>
            <person name="Lopez-Fernandez M."/>
            <person name="Wu X."/>
            <person name="de Brujin I."/>
            <person name="Lundin D."/>
            <person name="Andersson A."/>
            <person name="Bertilsson S."/>
            <person name="Dopson M."/>
        </authorList>
    </citation>
    <scope>NUCLEOTIDE SEQUENCE</scope>
    <source>
        <strain evidence="1">TM448B01728</strain>
    </source>
</reference>
<organism evidence="1">
    <name type="scientific">viral metagenome</name>
    <dbReference type="NCBI Taxonomy" id="1070528"/>
    <lineage>
        <taxon>unclassified sequences</taxon>
        <taxon>metagenomes</taxon>
        <taxon>organismal metagenomes</taxon>
    </lineage>
</organism>
<evidence type="ECO:0000313" key="1">
    <source>
        <dbReference type="EMBL" id="QJH99881.1"/>
    </source>
</evidence>
<name>A0A6M3XPS7_9ZZZZ</name>
<dbReference type="EMBL" id="MT144815">
    <property type="protein sequence ID" value="QJH99881.1"/>
    <property type="molecule type" value="Genomic_DNA"/>
</dbReference>
<dbReference type="AlphaFoldDB" id="A0A6M3XPS7"/>
<proteinExistence type="predicted"/>
<sequence>MPLSSLDIVFYYTGLATGPANNTISLGGTISLATITDALANNIYDDVTGDESGAGDTEYRGIYVKDTNTTYTMINTKFWIAGYLRAATGADTISIASSTFSLGANTMGICTDESTAPNETAGSIIWVVEGATPTTPSNTVGFTSAGLATTIPASIGATTLAAGSYFGIWLRRIVPPGALAYTSRACTLKVQCETTASPYTFTLTKEYVINFDGTRSGAISVVQ</sequence>
<accession>A0A6M3XPS7</accession>
<protein>
    <submittedName>
        <fullName evidence="1">Uncharacterized protein</fullName>
    </submittedName>
</protein>